<name>A0AAN0LJC0_9BACU</name>
<organism evidence="2">
    <name type="scientific">Nesodiprion zhejiangensis nucleopolyhedrovirus</name>
    <dbReference type="NCBI Taxonomy" id="3135970"/>
    <lineage>
        <taxon>Viruses</taxon>
        <taxon>Viruses incertae sedis</taxon>
        <taxon>Naldaviricetes</taxon>
        <taxon>Lefavirales</taxon>
        <taxon>Baculoviridae</taxon>
    </lineage>
</organism>
<dbReference type="CDD" id="cd00048">
    <property type="entry name" value="DSRM_SF"/>
    <property type="match status" value="2"/>
</dbReference>
<protein>
    <recommendedName>
        <fullName evidence="1">DRBM domain-containing protein</fullName>
    </recommendedName>
</protein>
<proteinExistence type="predicted"/>
<reference evidence="2" key="1">
    <citation type="submission" date="2023-10" db="EMBL/GenBank/DDBJ databases">
        <authorList>
            <person name="Wang Q."/>
        </authorList>
    </citation>
    <scope>NUCLEOTIDE SEQUENCE</scope>
    <source>
        <strain evidence="2">BJZYA2014</strain>
    </source>
</reference>
<dbReference type="SUPFAM" id="SSF54768">
    <property type="entry name" value="dsRNA-binding domain-like"/>
    <property type="match status" value="2"/>
</dbReference>
<dbReference type="Pfam" id="PF00035">
    <property type="entry name" value="dsrm"/>
    <property type="match status" value="1"/>
</dbReference>
<accession>A0AAN0LJC0</accession>
<dbReference type="EMBL" id="OR723730">
    <property type="protein sequence ID" value="WYD57093.1"/>
    <property type="molecule type" value="Genomic_DNA"/>
</dbReference>
<dbReference type="Gene3D" id="3.30.160.20">
    <property type="match status" value="2"/>
</dbReference>
<sequence>MSNSFINDNDISQLESITRSESQSLLKTDVYLNDNIFIVTLVYENTITRGSAKRCKEAKDIAAKNMLHIFNVNRTDDLQNYHILQNYIIHKHQPCVKFVYFDNKWYCQLLYNDWCAHGFGVSKIDAKTHACKHMLNIINENK</sequence>
<gene>
    <name evidence="2" type="ORF">NezhNPV_ORF48</name>
</gene>
<feature type="domain" description="DRBM" evidence="1">
    <location>
        <begin position="35"/>
        <end position="68"/>
    </location>
</feature>
<evidence type="ECO:0000259" key="1">
    <source>
        <dbReference type="Pfam" id="PF00035"/>
    </source>
</evidence>
<evidence type="ECO:0000313" key="2">
    <source>
        <dbReference type="EMBL" id="WYD57093.1"/>
    </source>
</evidence>
<dbReference type="InterPro" id="IPR014720">
    <property type="entry name" value="dsRBD_dom"/>
</dbReference>